<keyword evidence="5" id="KW-1185">Reference proteome</keyword>
<dbReference type="GO" id="GO:0016491">
    <property type="term" value="F:oxidoreductase activity"/>
    <property type="evidence" value="ECO:0007669"/>
    <property type="project" value="UniProtKB-KW"/>
</dbReference>
<dbReference type="PANTHER" id="PTHR43818">
    <property type="entry name" value="BCDNA.GH03377"/>
    <property type="match status" value="1"/>
</dbReference>
<feature type="domain" description="Gfo/Idh/MocA-like oxidoreductase N-terminal" evidence="2">
    <location>
        <begin position="15"/>
        <end position="118"/>
    </location>
</feature>
<comment type="caution">
    <text evidence="4">The sequence shown here is derived from an EMBL/GenBank/DDBJ whole genome shotgun (WGS) entry which is preliminary data.</text>
</comment>
<dbReference type="InterPro" id="IPR055170">
    <property type="entry name" value="GFO_IDH_MocA-like_dom"/>
</dbReference>
<evidence type="ECO:0000313" key="5">
    <source>
        <dbReference type="Proteomes" id="UP000657006"/>
    </source>
</evidence>
<organism evidence="4 5">
    <name type="scientific">Bianquea renquensis</name>
    <dbReference type="NCBI Taxonomy" id="2763661"/>
    <lineage>
        <taxon>Bacteria</taxon>
        <taxon>Bacillati</taxon>
        <taxon>Bacillota</taxon>
        <taxon>Clostridia</taxon>
        <taxon>Eubacteriales</taxon>
        <taxon>Bianqueaceae</taxon>
        <taxon>Bianquea</taxon>
    </lineage>
</organism>
<dbReference type="EMBL" id="JACRSQ010000010">
    <property type="protein sequence ID" value="MBC8543571.1"/>
    <property type="molecule type" value="Genomic_DNA"/>
</dbReference>
<dbReference type="Pfam" id="PF01408">
    <property type="entry name" value="GFO_IDH_MocA"/>
    <property type="match status" value="1"/>
</dbReference>
<dbReference type="Pfam" id="PF22725">
    <property type="entry name" value="GFO_IDH_MocA_C3"/>
    <property type="match status" value="1"/>
</dbReference>
<name>A0A926DS34_9FIRM</name>
<evidence type="ECO:0000259" key="3">
    <source>
        <dbReference type="Pfam" id="PF22725"/>
    </source>
</evidence>
<dbReference type="Proteomes" id="UP000657006">
    <property type="component" value="Unassembled WGS sequence"/>
</dbReference>
<evidence type="ECO:0000256" key="1">
    <source>
        <dbReference type="ARBA" id="ARBA00023002"/>
    </source>
</evidence>
<dbReference type="InterPro" id="IPR050463">
    <property type="entry name" value="Gfo/Idh/MocA_oxidrdct_glycsds"/>
</dbReference>
<dbReference type="PANTHER" id="PTHR43818:SF11">
    <property type="entry name" value="BCDNA.GH03377"/>
    <property type="match status" value="1"/>
</dbReference>
<evidence type="ECO:0000259" key="2">
    <source>
        <dbReference type="Pfam" id="PF01408"/>
    </source>
</evidence>
<feature type="domain" description="GFO/IDH/MocA-like oxidoreductase" evidence="3">
    <location>
        <begin position="131"/>
        <end position="248"/>
    </location>
</feature>
<dbReference type="SUPFAM" id="SSF55347">
    <property type="entry name" value="Glyceraldehyde-3-phosphate dehydrogenase-like, C-terminal domain"/>
    <property type="match status" value="1"/>
</dbReference>
<dbReference type="InterPro" id="IPR036291">
    <property type="entry name" value="NAD(P)-bd_dom_sf"/>
</dbReference>
<keyword evidence="1" id="KW-0560">Oxidoreductase</keyword>
<accession>A0A926DS34</accession>
<dbReference type="InterPro" id="IPR000683">
    <property type="entry name" value="Gfo/Idh/MocA-like_OxRdtase_N"/>
</dbReference>
<gene>
    <name evidence="4" type="ORF">H8730_08440</name>
</gene>
<dbReference type="RefSeq" id="WP_177718119.1">
    <property type="nucleotide sequence ID" value="NZ_JACRSQ010000010.1"/>
</dbReference>
<dbReference type="Gene3D" id="3.30.360.10">
    <property type="entry name" value="Dihydrodipicolinate Reductase, domain 2"/>
    <property type="match status" value="1"/>
</dbReference>
<reference evidence="4" key="1">
    <citation type="submission" date="2020-08" db="EMBL/GenBank/DDBJ databases">
        <title>Genome public.</title>
        <authorList>
            <person name="Liu C."/>
            <person name="Sun Q."/>
        </authorList>
    </citation>
    <scope>NUCLEOTIDE SEQUENCE</scope>
    <source>
        <strain evidence="4">NSJ-32</strain>
    </source>
</reference>
<dbReference type="SUPFAM" id="SSF51735">
    <property type="entry name" value="NAD(P)-binding Rossmann-fold domains"/>
    <property type="match status" value="1"/>
</dbReference>
<proteinExistence type="predicted"/>
<sequence length="321" mass="34695">MNIAMISSWHVHARGYANDFAAMPECQITAVWDENEEAGKAWAAELGCPFVADYRAILQDPAIDGIVMTAPTSMHGEMLLQAAVAGKHIFTEKVLAITTEEALAIAEAVKEAGVQFVISFPHKCRADLNFAKSMAASGELGQITYARVRNVHNGSSANWLPDHFYDEEQCGGGAMMDLGAHPMYLLNWILGQPKSVVSAFTKVTGRAVEDNAVSVLEYENGAIGVSETGFVAQDNPFTMEICGTKGTLLVRDGVSYASTETDDKWVCVDTLPTAPASPQRQWVDAVTKGTPVTVGIDEAVALTVVMEGAYRAYQTEQRYSF</sequence>
<protein>
    <submittedName>
        <fullName evidence="4">Gfo/Idh/MocA family oxidoreductase</fullName>
    </submittedName>
</protein>
<dbReference type="Gene3D" id="3.40.50.720">
    <property type="entry name" value="NAD(P)-binding Rossmann-like Domain"/>
    <property type="match status" value="1"/>
</dbReference>
<dbReference type="GO" id="GO:0000166">
    <property type="term" value="F:nucleotide binding"/>
    <property type="evidence" value="ECO:0007669"/>
    <property type="project" value="InterPro"/>
</dbReference>
<evidence type="ECO:0000313" key="4">
    <source>
        <dbReference type="EMBL" id="MBC8543571.1"/>
    </source>
</evidence>
<dbReference type="AlphaFoldDB" id="A0A926DS34"/>